<reference evidence="1" key="1">
    <citation type="submission" date="2018-02" db="EMBL/GenBank/DDBJ databases">
        <authorList>
            <person name="Cohen D.B."/>
            <person name="Kent A.D."/>
        </authorList>
    </citation>
    <scope>NUCLEOTIDE SEQUENCE</scope>
</reference>
<evidence type="ECO:0000313" key="1">
    <source>
        <dbReference type="EMBL" id="SPD18739.1"/>
    </source>
</evidence>
<accession>A0A2N9I3Z4</accession>
<protein>
    <submittedName>
        <fullName evidence="1">Uncharacterized protein</fullName>
    </submittedName>
</protein>
<name>A0A2N9I3Z4_FAGSY</name>
<sequence>MKEEKAFRERRRKLAGRESLAFPFPKPACSGSVAALVSSENPQKGFSDYS</sequence>
<dbReference type="AlphaFoldDB" id="A0A2N9I3Z4"/>
<proteinExistence type="predicted"/>
<dbReference type="EMBL" id="OIVN01004680">
    <property type="protein sequence ID" value="SPD18739.1"/>
    <property type="molecule type" value="Genomic_DNA"/>
</dbReference>
<organism evidence="1">
    <name type="scientific">Fagus sylvatica</name>
    <name type="common">Beechnut</name>
    <dbReference type="NCBI Taxonomy" id="28930"/>
    <lineage>
        <taxon>Eukaryota</taxon>
        <taxon>Viridiplantae</taxon>
        <taxon>Streptophyta</taxon>
        <taxon>Embryophyta</taxon>
        <taxon>Tracheophyta</taxon>
        <taxon>Spermatophyta</taxon>
        <taxon>Magnoliopsida</taxon>
        <taxon>eudicotyledons</taxon>
        <taxon>Gunneridae</taxon>
        <taxon>Pentapetalae</taxon>
        <taxon>rosids</taxon>
        <taxon>fabids</taxon>
        <taxon>Fagales</taxon>
        <taxon>Fagaceae</taxon>
        <taxon>Fagus</taxon>
    </lineage>
</organism>
<gene>
    <name evidence="1" type="ORF">FSB_LOCUS46621</name>
</gene>